<proteinExistence type="predicted"/>
<keyword evidence="5" id="KW-1185">Reference proteome</keyword>
<protein>
    <submittedName>
        <fullName evidence="4">Outer membrane beta-barrel protein</fullName>
    </submittedName>
</protein>
<dbReference type="Pfam" id="PF13505">
    <property type="entry name" value="OMP_b-brl"/>
    <property type="match status" value="1"/>
</dbReference>
<reference evidence="5" key="1">
    <citation type="submission" date="2019-05" db="EMBL/GenBank/DDBJ databases">
        <title>Flavobacterium profundi sp. nov., isolated from a deep-sea seamount.</title>
        <authorList>
            <person name="Zhang D.-C."/>
        </authorList>
    </citation>
    <scope>NUCLEOTIDE SEQUENCE [LARGE SCALE GENOMIC DNA]</scope>
    <source>
        <strain evidence="5">TP390</strain>
    </source>
</reference>
<feature type="domain" description="Outer membrane protein beta-barrel" evidence="3">
    <location>
        <begin position="7"/>
        <end position="174"/>
    </location>
</feature>
<dbReference type="Proteomes" id="UP000431264">
    <property type="component" value="Unassembled WGS sequence"/>
</dbReference>
<dbReference type="AlphaFoldDB" id="A0A6I4IKW8"/>
<evidence type="ECO:0000256" key="1">
    <source>
        <dbReference type="ARBA" id="ARBA00022729"/>
    </source>
</evidence>
<keyword evidence="1 2" id="KW-0732">Signal</keyword>
<comment type="caution">
    <text evidence="4">The sequence shown here is derived from an EMBL/GenBank/DDBJ whole genome shotgun (WGS) entry which is preliminary data.</text>
</comment>
<dbReference type="InterPro" id="IPR027385">
    <property type="entry name" value="Beta-barrel_OMP"/>
</dbReference>
<organism evidence="4 5">
    <name type="scientific">Flavobacterium profundi</name>
    <dbReference type="NCBI Taxonomy" id="1774945"/>
    <lineage>
        <taxon>Bacteria</taxon>
        <taxon>Pseudomonadati</taxon>
        <taxon>Bacteroidota</taxon>
        <taxon>Flavobacteriia</taxon>
        <taxon>Flavobacteriales</taxon>
        <taxon>Flavobacteriaceae</taxon>
        <taxon>Flavobacterium</taxon>
    </lineage>
</organism>
<evidence type="ECO:0000313" key="4">
    <source>
        <dbReference type="EMBL" id="MVO09149.1"/>
    </source>
</evidence>
<gene>
    <name evidence="4" type="ORF">GOQ30_08240</name>
</gene>
<dbReference type="SUPFAM" id="SSF56925">
    <property type="entry name" value="OMPA-like"/>
    <property type="match status" value="1"/>
</dbReference>
<name>A0A6I4IKW8_9FLAO</name>
<evidence type="ECO:0000256" key="2">
    <source>
        <dbReference type="SAM" id="SignalP"/>
    </source>
</evidence>
<dbReference type="InterPro" id="IPR011250">
    <property type="entry name" value="OMP/PagP_B-barrel"/>
</dbReference>
<sequence length="193" mass="21844">MKKLIFAFTILTMTSLNAQQRSKNDVELTPILGVAFSNYYGEDRLDNQNLSSTQFGADLDFFFNDRWSLRSGLLFQTMGSKVARNYTEKLHYVTVPVNANWHFGSTRKWNLNFGPNFSFLTAADGNGVDIKDEANSFQLGLAYGIGYKIEVNEKFSILIDYQGITGLTDVPKDNYYTIRNTYGSFNIGGVFKL</sequence>
<dbReference type="Gene3D" id="2.40.160.20">
    <property type="match status" value="1"/>
</dbReference>
<feature type="signal peptide" evidence="2">
    <location>
        <begin position="1"/>
        <end position="18"/>
    </location>
</feature>
<feature type="chain" id="PRO_5026015404" evidence="2">
    <location>
        <begin position="19"/>
        <end position="193"/>
    </location>
</feature>
<dbReference type="EMBL" id="WQLW01000005">
    <property type="protein sequence ID" value="MVO09149.1"/>
    <property type="molecule type" value="Genomic_DNA"/>
</dbReference>
<evidence type="ECO:0000313" key="5">
    <source>
        <dbReference type="Proteomes" id="UP000431264"/>
    </source>
</evidence>
<accession>A0A6I4IKW8</accession>
<dbReference type="OrthoDB" id="947434at2"/>
<dbReference type="RefSeq" id="WP_140997537.1">
    <property type="nucleotide sequence ID" value="NZ_VDCZ01000005.1"/>
</dbReference>
<evidence type="ECO:0000259" key="3">
    <source>
        <dbReference type="Pfam" id="PF13505"/>
    </source>
</evidence>